<reference evidence="2 3" key="1">
    <citation type="submission" date="2023-01" db="EMBL/GenBank/DDBJ databases">
        <title>Analysis of 21 Apiospora genomes using comparative genomics revels a genus with tremendous synthesis potential of carbohydrate active enzymes and secondary metabolites.</title>
        <authorList>
            <person name="Sorensen T."/>
        </authorList>
    </citation>
    <scope>NUCLEOTIDE SEQUENCE [LARGE SCALE GENOMIC DNA]</scope>
    <source>
        <strain evidence="2 3">CBS 20057</strain>
    </source>
</reference>
<feature type="region of interest" description="Disordered" evidence="1">
    <location>
        <begin position="20"/>
        <end position="53"/>
    </location>
</feature>
<evidence type="ECO:0000256" key="1">
    <source>
        <dbReference type="SAM" id="MobiDB-lite"/>
    </source>
</evidence>
<gene>
    <name evidence="2" type="ORF">PG991_001039</name>
</gene>
<evidence type="ECO:0000313" key="2">
    <source>
        <dbReference type="EMBL" id="KAK8037693.1"/>
    </source>
</evidence>
<evidence type="ECO:0000313" key="3">
    <source>
        <dbReference type="Proteomes" id="UP001396898"/>
    </source>
</evidence>
<keyword evidence="3" id="KW-1185">Reference proteome</keyword>
<dbReference type="EMBL" id="JAQQWI010000002">
    <property type="protein sequence ID" value="KAK8037693.1"/>
    <property type="molecule type" value="Genomic_DNA"/>
</dbReference>
<protein>
    <submittedName>
        <fullName evidence="2">Uncharacterized protein</fullName>
    </submittedName>
</protein>
<proteinExistence type="predicted"/>
<accession>A0ABR1STP6</accession>
<sequence>MSKNSTDFDLRLVVDLDSNLNGHSTGQVPRRKHKKAPCDGRNANGENQQQEEDMIDGYNRYFARPATPDWYTDVSGYELTEEEFDIKGGSSEEGDPSH</sequence>
<name>A0ABR1STP6_9PEZI</name>
<comment type="caution">
    <text evidence="2">The sequence shown here is derived from an EMBL/GenBank/DDBJ whole genome shotgun (WGS) entry which is preliminary data.</text>
</comment>
<dbReference type="Proteomes" id="UP001396898">
    <property type="component" value="Unassembled WGS sequence"/>
</dbReference>
<organism evidence="2 3">
    <name type="scientific">Apiospora marii</name>
    <dbReference type="NCBI Taxonomy" id="335849"/>
    <lineage>
        <taxon>Eukaryota</taxon>
        <taxon>Fungi</taxon>
        <taxon>Dikarya</taxon>
        <taxon>Ascomycota</taxon>
        <taxon>Pezizomycotina</taxon>
        <taxon>Sordariomycetes</taxon>
        <taxon>Xylariomycetidae</taxon>
        <taxon>Amphisphaeriales</taxon>
        <taxon>Apiosporaceae</taxon>
        <taxon>Apiospora</taxon>
    </lineage>
</organism>